<dbReference type="PROSITE" id="PS51819">
    <property type="entry name" value="VOC"/>
    <property type="match status" value="1"/>
</dbReference>
<keyword evidence="6 9" id="KW-0862">Zinc</keyword>
<evidence type="ECO:0000259" key="11">
    <source>
        <dbReference type="PROSITE" id="PS51819"/>
    </source>
</evidence>
<dbReference type="GO" id="GO:0046872">
    <property type="term" value="F:metal ion binding"/>
    <property type="evidence" value="ECO:0007669"/>
    <property type="project" value="UniProtKB-UniRule"/>
</dbReference>
<dbReference type="RefSeq" id="WP_095616013.1">
    <property type="nucleotide sequence ID" value="NZ_NSKD01000001.1"/>
</dbReference>
<feature type="active site" description="Proton donor/acceptor" evidence="8">
    <location>
        <position position="168"/>
    </location>
</feature>
<comment type="pathway">
    <text evidence="1 10">Secondary metabolite metabolism; methylglyoxal degradation; (R)-lactate from methylglyoxal: step 1/2.</text>
</comment>
<dbReference type="Proteomes" id="UP000218896">
    <property type="component" value="Unassembled WGS sequence"/>
</dbReference>
<dbReference type="CDD" id="cd07233">
    <property type="entry name" value="GlxI_Zn"/>
    <property type="match status" value="1"/>
</dbReference>
<feature type="binding site" evidence="9">
    <location>
        <position position="95"/>
    </location>
    <ligand>
        <name>Zn(2+)</name>
        <dbReference type="ChEBI" id="CHEBI:29105"/>
        <note>ligand shared between dimeric partners</note>
    </ligand>
</feature>
<sequence length="181" mass="20667">MPQHFDDAPGLCHEPDAETQQYRLNHTMVRIKDPEKSLDFYTRALGMRLIRKLDFEDMQFTLYFLGYLPEGGESEVPSDPAARTTYNFGREALIELTHNWGDEKDPDKQFHNGNEEPKGYGHIGVAVPDVESACQRMETLGVPFQKRPNDGNMKGIAFVRDPDGYWVELFQPDSLAKMGRA</sequence>
<dbReference type="PANTHER" id="PTHR10374">
    <property type="entry name" value="LACTOYLGLUTATHIONE LYASE GLYOXALASE I"/>
    <property type="match status" value="1"/>
</dbReference>
<evidence type="ECO:0000313" key="13">
    <source>
        <dbReference type="Proteomes" id="UP000218896"/>
    </source>
</evidence>
<keyword evidence="5 9" id="KW-0479">Metal-binding</keyword>
<dbReference type="InterPro" id="IPR004361">
    <property type="entry name" value="Glyoxalase_1"/>
</dbReference>
<dbReference type="PROSITE" id="PS00934">
    <property type="entry name" value="GLYOXALASE_I_1"/>
    <property type="match status" value="1"/>
</dbReference>
<dbReference type="EMBL" id="NSKD01000001">
    <property type="protein sequence ID" value="PAU81913.1"/>
    <property type="molecule type" value="Genomic_DNA"/>
</dbReference>
<accession>A0A2A2FBI7</accession>
<comment type="cofactor">
    <cofactor evidence="10">
        <name>Ni(2+)</name>
        <dbReference type="ChEBI" id="CHEBI:49786"/>
    </cofactor>
    <text evidence="10">Binds 1 nickel ion per subunit.</text>
</comment>
<feature type="binding site" evidence="9">
    <location>
        <position position="122"/>
    </location>
    <ligand>
        <name>Zn(2+)</name>
        <dbReference type="ChEBI" id="CHEBI:29105"/>
        <note>ligand shared between dimeric partners</note>
    </ligand>
</feature>
<comment type="function">
    <text evidence="10">Catalyzes the conversion of hemimercaptal, formed from methylglyoxal and glutathione, to S-lactoylglutathione.</text>
</comment>
<evidence type="ECO:0000256" key="4">
    <source>
        <dbReference type="ARBA" id="ARBA00022596"/>
    </source>
</evidence>
<evidence type="ECO:0000256" key="2">
    <source>
        <dbReference type="ARBA" id="ARBA00010363"/>
    </source>
</evidence>
<evidence type="ECO:0000256" key="7">
    <source>
        <dbReference type="ARBA" id="ARBA00023239"/>
    </source>
</evidence>
<dbReference type="Gene3D" id="3.10.180.10">
    <property type="entry name" value="2,3-Dihydroxybiphenyl 1,2-Dioxygenase, domain 1"/>
    <property type="match status" value="1"/>
</dbReference>
<keyword evidence="13" id="KW-1185">Reference proteome</keyword>
<keyword evidence="7 10" id="KW-0456">Lyase</keyword>
<reference evidence="12 13" key="1">
    <citation type="submission" date="2017-08" db="EMBL/GenBank/DDBJ databases">
        <title>Halovibrio sewagensis sp. nov., isolated from wastewater of high salinity.</title>
        <authorList>
            <person name="Dong X."/>
            <person name="Zhang G."/>
        </authorList>
    </citation>
    <scope>NUCLEOTIDE SEQUENCE [LARGE SCALE GENOMIC DNA]</scope>
    <source>
        <strain evidence="12 13">YL5-2</strain>
    </source>
</reference>
<dbReference type="AlphaFoldDB" id="A0A2A2FBI7"/>
<dbReference type="InterPro" id="IPR004360">
    <property type="entry name" value="Glyas_Fos-R_dOase_dom"/>
</dbReference>
<dbReference type="UniPathway" id="UPA00619">
    <property type="reaction ID" value="UER00675"/>
</dbReference>
<name>A0A2A2FBI7_9GAMM</name>
<evidence type="ECO:0000256" key="10">
    <source>
        <dbReference type="RuleBase" id="RU361179"/>
    </source>
</evidence>
<evidence type="ECO:0000256" key="1">
    <source>
        <dbReference type="ARBA" id="ARBA00005008"/>
    </source>
</evidence>
<evidence type="ECO:0000256" key="6">
    <source>
        <dbReference type="ARBA" id="ARBA00022833"/>
    </source>
</evidence>
<dbReference type="EC" id="4.4.1.5" evidence="3 10"/>
<comment type="catalytic activity">
    <reaction evidence="10">
        <text>(R)-S-lactoylglutathione = methylglyoxal + glutathione</text>
        <dbReference type="Rhea" id="RHEA:19069"/>
        <dbReference type="ChEBI" id="CHEBI:17158"/>
        <dbReference type="ChEBI" id="CHEBI:57474"/>
        <dbReference type="ChEBI" id="CHEBI:57925"/>
        <dbReference type="EC" id="4.4.1.5"/>
    </reaction>
</comment>
<dbReference type="NCBIfam" id="TIGR00068">
    <property type="entry name" value="glyox_I"/>
    <property type="match status" value="1"/>
</dbReference>
<dbReference type="OrthoDB" id="9789841at2"/>
<evidence type="ECO:0000313" key="12">
    <source>
        <dbReference type="EMBL" id="PAU81913.1"/>
    </source>
</evidence>
<keyword evidence="4 10" id="KW-0533">Nickel</keyword>
<dbReference type="PROSITE" id="PS00935">
    <property type="entry name" value="GLYOXALASE_I_2"/>
    <property type="match status" value="1"/>
</dbReference>
<dbReference type="Pfam" id="PF00903">
    <property type="entry name" value="Glyoxalase"/>
    <property type="match status" value="1"/>
</dbReference>
<feature type="binding site" evidence="9">
    <location>
        <position position="168"/>
    </location>
    <ligand>
        <name>Zn(2+)</name>
        <dbReference type="ChEBI" id="CHEBI:29105"/>
        <note>ligand shared between dimeric partners</note>
    </ligand>
</feature>
<comment type="similarity">
    <text evidence="2 10">Belongs to the glyoxalase I family.</text>
</comment>
<evidence type="ECO:0000256" key="8">
    <source>
        <dbReference type="PIRSR" id="PIRSR604361-1"/>
    </source>
</evidence>
<evidence type="ECO:0000256" key="9">
    <source>
        <dbReference type="PIRSR" id="PIRSR604361-3"/>
    </source>
</evidence>
<dbReference type="PANTHER" id="PTHR10374:SF30">
    <property type="entry name" value="LACTOYLGLUTATHIONE LYASE"/>
    <property type="match status" value="1"/>
</dbReference>
<proteinExistence type="inferred from homology"/>
<evidence type="ECO:0000256" key="5">
    <source>
        <dbReference type="ARBA" id="ARBA00022723"/>
    </source>
</evidence>
<protein>
    <recommendedName>
        <fullName evidence="3 10">Lactoylglutathione lyase</fullName>
        <ecNumber evidence="3 10">4.4.1.5</ecNumber>
    </recommendedName>
    <alternativeName>
        <fullName evidence="10">Glyoxalase I</fullName>
    </alternativeName>
</protein>
<dbReference type="GO" id="GO:0004462">
    <property type="term" value="F:lactoylglutathione lyase activity"/>
    <property type="evidence" value="ECO:0007669"/>
    <property type="project" value="UniProtKB-UniRule"/>
</dbReference>
<dbReference type="InterPro" id="IPR029068">
    <property type="entry name" value="Glyas_Bleomycin-R_OHBP_Dase"/>
</dbReference>
<dbReference type="InterPro" id="IPR037523">
    <property type="entry name" value="VOC_core"/>
</dbReference>
<comment type="caution">
    <text evidence="12">The sequence shown here is derived from an EMBL/GenBank/DDBJ whole genome shotgun (WGS) entry which is preliminary data.</text>
</comment>
<dbReference type="InterPro" id="IPR018146">
    <property type="entry name" value="Glyoxalase_1_CS"/>
</dbReference>
<comment type="cofactor">
    <cofactor evidence="9">
        <name>Zn(2+)</name>
        <dbReference type="ChEBI" id="CHEBI:29105"/>
    </cofactor>
    <text evidence="9">Binds 1 zinc ion per subunit. In the homodimer, two zinc ions are bound between subunits.</text>
</comment>
<dbReference type="SUPFAM" id="SSF54593">
    <property type="entry name" value="Glyoxalase/Bleomycin resistance protein/Dihydroxybiphenyl dioxygenase"/>
    <property type="match status" value="1"/>
</dbReference>
<feature type="domain" description="VOC" evidence="11">
    <location>
        <begin position="23"/>
        <end position="172"/>
    </location>
</feature>
<evidence type="ECO:0000256" key="3">
    <source>
        <dbReference type="ARBA" id="ARBA00012081"/>
    </source>
</evidence>
<gene>
    <name evidence="12" type="primary">gloA</name>
    <name evidence="12" type="ORF">CK501_01815</name>
</gene>
<organism evidence="12 13">
    <name type="scientific">Halovibrio salipaludis</name>
    <dbReference type="NCBI Taxonomy" id="2032626"/>
    <lineage>
        <taxon>Bacteria</taxon>
        <taxon>Pseudomonadati</taxon>
        <taxon>Pseudomonadota</taxon>
        <taxon>Gammaproteobacteria</taxon>
        <taxon>Oceanospirillales</taxon>
        <taxon>Halomonadaceae</taxon>
        <taxon>Halovibrio</taxon>
    </lineage>
</organism>